<dbReference type="InterPro" id="IPR014710">
    <property type="entry name" value="RmlC-like_jellyroll"/>
</dbReference>
<evidence type="ECO:0000256" key="2">
    <source>
        <dbReference type="ARBA" id="ARBA00023235"/>
    </source>
</evidence>
<evidence type="ECO:0000256" key="3">
    <source>
        <dbReference type="PIRSR" id="PIRSR600888-1"/>
    </source>
</evidence>
<dbReference type="InterPro" id="IPR000888">
    <property type="entry name" value="RmlC-like"/>
</dbReference>
<dbReference type="CDD" id="cd00438">
    <property type="entry name" value="cupin_RmlC"/>
    <property type="match status" value="1"/>
</dbReference>
<feature type="site" description="Participates in a stacking interaction with the thymidine ring of dTDP-4-oxo-6-deoxyglucose" evidence="4">
    <location>
        <position position="133"/>
    </location>
</feature>
<keyword evidence="2" id="KW-0413">Isomerase</keyword>
<dbReference type="GO" id="GO:0005829">
    <property type="term" value="C:cytosol"/>
    <property type="evidence" value="ECO:0007669"/>
    <property type="project" value="TreeGrafter"/>
</dbReference>
<dbReference type="PANTHER" id="PTHR21047">
    <property type="entry name" value="DTDP-6-DEOXY-D-GLUCOSE-3,5 EPIMERASE"/>
    <property type="match status" value="1"/>
</dbReference>
<dbReference type="Proteomes" id="UP000327294">
    <property type="component" value="Chromosome"/>
</dbReference>
<proteinExistence type="inferred from homology"/>
<sequence length="199" mass="21718">MSIRDAYRIVPDKKLDRRGHFFEAFRAEVLTDVIGYPFVVGQANYSASCRGTMRGIHSTALPPGQAKLVTCVRGAVLDVAVDLRIGSPTFGMFDTTPQDEESGTAVYLADGIGHAFLSLTDDACMNYLCSEAYVPGTMIEVNPLDPDIGIPWGLTEPPIMSEKDAAAPTLTEAVARGMLPTYEQCLDHYEVLRKRPSWG</sequence>
<dbReference type="Pfam" id="PF00908">
    <property type="entry name" value="dTDP_sugar_isom"/>
    <property type="match status" value="1"/>
</dbReference>
<evidence type="ECO:0000313" key="6">
    <source>
        <dbReference type="Proteomes" id="UP000327294"/>
    </source>
</evidence>
<dbReference type="PANTHER" id="PTHR21047:SF2">
    <property type="entry name" value="THYMIDINE DIPHOSPHO-4-KETO-RHAMNOSE 3,5-EPIMERASE"/>
    <property type="match status" value="1"/>
</dbReference>
<keyword evidence="6" id="KW-1185">Reference proteome</keyword>
<dbReference type="RefSeq" id="WP_152170817.1">
    <property type="nucleotide sequence ID" value="NZ_CP045096.1"/>
</dbReference>
<dbReference type="SUPFAM" id="SSF51182">
    <property type="entry name" value="RmlC-like cupins"/>
    <property type="match status" value="1"/>
</dbReference>
<feature type="active site" description="Proton acceptor" evidence="3">
    <location>
        <position position="57"/>
    </location>
</feature>
<comment type="similarity">
    <text evidence="1">Belongs to the dTDP-4-dehydrorhamnose 3,5-epimerase family.</text>
</comment>
<feature type="active site" description="Proton donor" evidence="3">
    <location>
        <position position="127"/>
    </location>
</feature>
<dbReference type="EMBL" id="CP045096">
    <property type="protein sequence ID" value="QFQ99395.1"/>
    <property type="molecule type" value="Genomic_DNA"/>
</dbReference>
<dbReference type="GO" id="GO:0000271">
    <property type="term" value="P:polysaccharide biosynthetic process"/>
    <property type="evidence" value="ECO:0007669"/>
    <property type="project" value="TreeGrafter"/>
</dbReference>
<accession>A0A5P8K836</accession>
<evidence type="ECO:0000256" key="1">
    <source>
        <dbReference type="ARBA" id="ARBA00010154"/>
    </source>
</evidence>
<dbReference type="KEGG" id="sphv:F9278_28215"/>
<name>A0A5P8K836_9ACTN</name>
<reference evidence="5 6" key="1">
    <citation type="submission" date="2019-10" db="EMBL/GenBank/DDBJ databases">
        <title>Streptomyces sp. strain GY16 isolated from leaves of Broussonetia papyrifera.</title>
        <authorList>
            <person name="Mo P."/>
        </authorList>
    </citation>
    <scope>NUCLEOTIDE SEQUENCE [LARGE SCALE GENOMIC DNA]</scope>
    <source>
        <strain evidence="5 6">GY16</strain>
    </source>
</reference>
<dbReference type="GO" id="GO:0019305">
    <property type="term" value="P:dTDP-rhamnose biosynthetic process"/>
    <property type="evidence" value="ECO:0007669"/>
    <property type="project" value="TreeGrafter"/>
</dbReference>
<dbReference type="GO" id="GO:0008830">
    <property type="term" value="F:dTDP-4-dehydrorhamnose 3,5-epimerase activity"/>
    <property type="evidence" value="ECO:0007669"/>
    <property type="project" value="InterPro"/>
</dbReference>
<protein>
    <submittedName>
        <fullName evidence="5">dTDP-4-keto-6-deoxy-D-glucose epimerase</fullName>
    </submittedName>
</protein>
<dbReference type="AlphaFoldDB" id="A0A5P8K836"/>
<dbReference type="InterPro" id="IPR011051">
    <property type="entry name" value="RmlC_Cupin_sf"/>
</dbReference>
<dbReference type="Gene3D" id="2.60.120.10">
    <property type="entry name" value="Jelly Rolls"/>
    <property type="match status" value="1"/>
</dbReference>
<organism evidence="5 6">
    <name type="scientific">Streptomyces phaeolivaceus</name>
    <dbReference type="NCBI Taxonomy" id="2653200"/>
    <lineage>
        <taxon>Bacteria</taxon>
        <taxon>Bacillati</taxon>
        <taxon>Actinomycetota</taxon>
        <taxon>Actinomycetes</taxon>
        <taxon>Kitasatosporales</taxon>
        <taxon>Streptomycetaceae</taxon>
        <taxon>Streptomyces</taxon>
    </lineage>
</organism>
<evidence type="ECO:0000256" key="4">
    <source>
        <dbReference type="PIRSR" id="PIRSR600888-3"/>
    </source>
</evidence>
<evidence type="ECO:0000313" key="5">
    <source>
        <dbReference type="EMBL" id="QFQ99395.1"/>
    </source>
</evidence>
<gene>
    <name evidence="5" type="ORF">F9278_28215</name>
</gene>